<reference evidence="2" key="1">
    <citation type="journal article" date="2009" name="Environ. Microbiol.">
        <title>Dynamics of genome evolution in facultative symbionts of aphids.</title>
        <authorList>
            <person name="Degnan P.H."/>
            <person name="Leonardo T.E."/>
            <person name="Cass B.N."/>
            <person name="Hurwitz B."/>
            <person name="Stern D."/>
            <person name="Gibbs R.A."/>
            <person name="Richards S."/>
            <person name="Moran N.A."/>
        </authorList>
    </citation>
    <scope>NUCLEOTIDE SEQUENCE [LARGE SCALE GENOMIC DNA]</scope>
    <source>
        <strain evidence="2">LSR1</strain>
    </source>
</reference>
<feature type="transmembrane region" description="Helical" evidence="1">
    <location>
        <begin position="12"/>
        <end position="36"/>
    </location>
</feature>
<dbReference type="AlphaFoldDB" id="E0WV42"/>
<organism evidence="2 3">
    <name type="scientific">Candidatus Regiella insecticola LSR1</name>
    <dbReference type="NCBI Taxonomy" id="663321"/>
    <lineage>
        <taxon>Bacteria</taxon>
        <taxon>Pseudomonadati</taxon>
        <taxon>Pseudomonadota</taxon>
        <taxon>Gammaproteobacteria</taxon>
        <taxon>Enterobacterales</taxon>
        <taxon>Enterobacteriaceae</taxon>
        <taxon>aphid secondary symbionts</taxon>
        <taxon>Candidatus Regiella</taxon>
    </lineage>
</organism>
<accession>E0WV42</accession>
<protein>
    <submittedName>
        <fullName evidence="2">Uncharacterized protein</fullName>
    </submittedName>
</protein>
<dbReference type="RefSeq" id="WP_006705583.1">
    <property type="nucleotide sequence ID" value="NZ_CAWLGB010000150.1"/>
</dbReference>
<evidence type="ECO:0000313" key="2">
    <source>
        <dbReference type="EMBL" id="EFL91128.1"/>
    </source>
</evidence>
<dbReference type="EMBL" id="GL379738">
    <property type="protein sequence ID" value="EFL91128.1"/>
    <property type="molecule type" value="Genomic_DNA"/>
</dbReference>
<proteinExistence type="predicted"/>
<gene>
    <name evidence="2" type="ORF">REG_1957</name>
</gene>
<evidence type="ECO:0000256" key="1">
    <source>
        <dbReference type="SAM" id="Phobius"/>
    </source>
</evidence>
<dbReference type="Proteomes" id="UP000005726">
    <property type="component" value="Unassembled WGS sequence"/>
</dbReference>
<dbReference type="HOGENOM" id="CLU_2245028_0_0_6"/>
<evidence type="ECO:0000313" key="3">
    <source>
        <dbReference type="Proteomes" id="UP000005726"/>
    </source>
</evidence>
<keyword evidence="1" id="KW-0472">Membrane</keyword>
<name>E0WV42_9ENTR</name>
<keyword evidence="1" id="KW-1133">Transmembrane helix</keyword>
<keyword evidence="3" id="KW-1185">Reference proteome</keyword>
<keyword evidence="1" id="KW-0812">Transmembrane</keyword>
<sequence>MTINLDNSVDNFQVLLPFILLLIFGKKMALNIYPVYPIKITEIKRAIIFLFCHDIFLISQLGNNIIASAFSIMLDQVMNEIIWCDRAITMNAHRSGLFFQCLVE</sequence>